<keyword evidence="2" id="KW-1185">Reference proteome</keyword>
<dbReference type="EMBL" id="BMTX01000054">
    <property type="protein sequence ID" value="GGS78541.1"/>
    <property type="molecule type" value="Genomic_DNA"/>
</dbReference>
<sequence length="110" mass="11277">MNADRRMTSEELLQELRAALDANTGWVPALCAPSGPAGLPADAGLSAVVGRLLEFASAPEVPAPLAPILQRAAEAADMALVSEGAAMYGHLGAAYAYLTQARGLVDSDDL</sequence>
<proteinExistence type="predicted"/>
<name>A0ABQ2TPZ2_STREZ</name>
<organism evidence="1 2">
    <name type="scientific">Streptomyces pseudogriseolus</name>
    <name type="common">Streptomyces gancidicus</name>
    <name type="synonym">Streptomyces rubiginosus</name>
    <dbReference type="NCBI Taxonomy" id="36817"/>
    <lineage>
        <taxon>Bacteria</taxon>
        <taxon>Bacillati</taxon>
        <taxon>Actinomycetota</taxon>
        <taxon>Actinomycetes</taxon>
        <taxon>Kitasatosporales</taxon>
        <taxon>Streptomycetaceae</taxon>
        <taxon>Streptomyces</taxon>
        <taxon>Streptomyces pseudogriseolus group</taxon>
    </lineage>
</organism>
<evidence type="ECO:0000313" key="2">
    <source>
        <dbReference type="Proteomes" id="UP000597853"/>
    </source>
</evidence>
<reference evidence="2" key="1">
    <citation type="journal article" date="2019" name="Int. J. Syst. Evol. Microbiol.">
        <title>The Global Catalogue of Microorganisms (GCM) 10K type strain sequencing project: providing services to taxonomists for standard genome sequencing and annotation.</title>
        <authorList>
            <consortium name="The Broad Institute Genomics Platform"/>
            <consortium name="The Broad Institute Genome Sequencing Center for Infectious Disease"/>
            <person name="Wu L."/>
            <person name="Ma J."/>
        </authorList>
    </citation>
    <scope>NUCLEOTIDE SEQUENCE [LARGE SCALE GENOMIC DNA]</scope>
    <source>
        <strain evidence="2">JCM 4416</strain>
    </source>
</reference>
<evidence type="ECO:0000313" key="1">
    <source>
        <dbReference type="EMBL" id="GGS78541.1"/>
    </source>
</evidence>
<gene>
    <name evidence="1" type="ORF">GCM10010285_65700</name>
</gene>
<protein>
    <submittedName>
        <fullName evidence="1">Uncharacterized protein</fullName>
    </submittedName>
</protein>
<dbReference type="Proteomes" id="UP000597853">
    <property type="component" value="Unassembled WGS sequence"/>
</dbReference>
<accession>A0ABQ2TPZ2</accession>
<comment type="caution">
    <text evidence="1">The sequence shown here is derived from an EMBL/GenBank/DDBJ whole genome shotgun (WGS) entry which is preliminary data.</text>
</comment>